<dbReference type="Gene3D" id="2.40.50.1020">
    <property type="entry name" value="LytTr DNA-binding domain"/>
    <property type="match status" value="1"/>
</dbReference>
<sequence>MLVTWTGQRNFYGTIREVKNANHKLFQCQKSYLINPDNGVSLDKKEGIVYCVGGKSCYVSKKSMKELKIKLES</sequence>
<gene>
    <name evidence="2" type="ORF">HMPREF9319_1826</name>
</gene>
<reference evidence="2 3" key="1">
    <citation type="submission" date="2010-07" db="EMBL/GenBank/DDBJ databases">
        <authorList>
            <person name="Muzny D."/>
            <person name="Qin X."/>
            <person name="Deng J."/>
            <person name="Jiang H."/>
            <person name="Liu Y."/>
            <person name="Qu J."/>
            <person name="Song X.-Z."/>
            <person name="Zhang L."/>
            <person name="Thornton R."/>
            <person name="Coyle M."/>
            <person name="Francisco L."/>
            <person name="Jackson L."/>
            <person name="Javaid M."/>
            <person name="Korchina V."/>
            <person name="Kovar C."/>
            <person name="Mata R."/>
            <person name="Mathew T."/>
            <person name="Ngo R."/>
            <person name="Nguyen L."/>
            <person name="Nguyen N."/>
            <person name="Okwuonu G."/>
            <person name="Ongeri F."/>
            <person name="Pham C."/>
            <person name="Simmons D."/>
            <person name="Wilczek-Boney K."/>
            <person name="Hale W."/>
            <person name="Jakkamsetti A."/>
            <person name="Pham P."/>
            <person name="Ruth R."/>
            <person name="San Lucas F."/>
            <person name="Warren J."/>
            <person name="Zhang J."/>
            <person name="Zhao Z."/>
            <person name="Zhou C."/>
            <person name="Zhu D."/>
            <person name="Lee S."/>
            <person name="Bess C."/>
            <person name="Blankenburg K."/>
            <person name="Forbes L."/>
            <person name="Fu Q."/>
            <person name="Gubbala S."/>
            <person name="Hirani K."/>
            <person name="Jayaseelan J.C."/>
            <person name="Lara F."/>
            <person name="Munidasa M."/>
            <person name="Palculict T."/>
            <person name="Patil S."/>
            <person name="Pu L.-L."/>
            <person name="Saada N."/>
            <person name="Tang L."/>
            <person name="Weissenberger G."/>
            <person name="Zhu Y."/>
            <person name="Hemphill L."/>
            <person name="Shang Y."/>
            <person name="Youmans B."/>
            <person name="Ayvaz T."/>
            <person name="Ross M."/>
            <person name="Santibanez J."/>
            <person name="Aqrawi P."/>
            <person name="Gross S."/>
            <person name="Joshi V."/>
            <person name="Fowler G."/>
            <person name="Nazareth L."/>
            <person name="Reid J."/>
            <person name="Worley K."/>
            <person name="Petrosino J."/>
            <person name="Highlander S."/>
            <person name="Gibbs R."/>
        </authorList>
    </citation>
    <scope>NUCLEOTIDE SEQUENCE [LARGE SCALE GENOMIC DNA]</scope>
    <source>
        <strain evidence="2 3">ATCC 700338</strain>
    </source>
</reference>
<dbReference type="Proteomes" id="UP000004290">
    <property type="component" value="Unassembled WGS sequence"/>
</dbReference>
<dbReference type="InterPro" id="IPR007492">
    <property type="entry name" value="LytTR_DNA-bd_dom"/>
</dbReference>
<comment type="caution">
    <text evidence="2">The sequence shown here is derived from an EMBL/GenBank/DDBJ whole genome shotgun (WGS) entry which is preliminary data.</text>
</comment>
<dbReference type="PROSITE" id="PS50930">
    <property type="entry name" value="HTH_LYTTR"/>
    <property type="match status" value="1"/>
</dbReference>
<proteinExistence type="predicted"/>
<evidence type="ECO:0000313" key="2">
    <source>
        <dbReference type="EMBL" id="EFM26686.1"/>
    </source>
</evidence>
<accession>E0PG53</accession>
<organism evidence="2 3">
    <name type="scientific">Streptococcus equinus ATCC 700338</name>
    <dbReference type="NCBI Taxonomy" id="864569"/>
    <lineage>
        <taxon>Bacteria</taxon>
        <taxon>Bacillati</taxon>
        <taxon>Bacillota</taxon>
        <taxon>Bacilli</taxon>
        <taxon>Lactobacillales</taxon>
        <taxon>Streptococcaceae</taxon>
        <taxon>Streptococcus</taxon>
    </lineage>
</organism>
<dbReference type="RefSeq" id="WP_003066558.1">
    <property type="nucleotide sequence ID" value="NZ_GL397128.1"/>
</dbReference>
<dbReference type="GO" id="GO:0003677">
    <property type="term" value="F:DNA binding"/>
    <property type="evidence" value="ECO:0007669"/>
    <property type="project" value="InterPro"/>
</dbReference>
<dbReference type="AlphaFoldDB" id="E0PG53"/>
<evidence type="ECO:0000259" key="1">
    <source>
        <dbReference type="PROSITE" id="PS50930"/>
    </source>
</evidence>
<name>E0PG53_STREI</name>
<evidence type="ECO:0000313" key="3">
    <source>
        <dbReference type="Proteomes" id="UP000004290"/>
    </source>
</evidence>
<dbReference type="EMBL" id="AEEL01000024">
    <property type="protein sequence ID" value="EFM26686.1"/>
    <property type="molecule type" value="Genomic_DNA"/>
</dbReference>
<keyword evidence="3" id="KW-1185">Reference proteome</keyword>
<dbReference type="GeneID" id="64409195"/>
<protein>
    <recommendedName>
        <fullName evidence="1">HTH LytTR-type domain-containing protein</fullName>
    </recommendedName>
</protein>
<feature type="domain" description="HTH LytTR-type" evidence="1">
    <location>
        <begin position="1"/>
        <end position="73"/>
    </location>
</feature>
<dbReference type="HOGENOM" id="CLU_000445_14_6_9"/>
<dbReference type="Pfam" id="PF04397">
    <property type="entry name" value="LytTR"/>
    <property type="match status" value="1"/>
</dbReference>